<evidence type="ECO:0000256" key="5">
    <source>
        <dbReference type="ARBA" id="ARBA00022840"/>
    </source>
</evidence>
<dbReference type="Pfam" id="PF00006">
    <property type="entry name" value="ATP-synt_ab"/>
    <property type="match status" value="1"/>
</dbReference>
<dbReference type="GO" id="GO:0006353">
    <property type="term" value="P:DNA-templated transcription termination"/>
    <property type="evidence" value="ECO:0007669"/>
    <property type="project" value="UniProtKB-UniRule"/>
</dbReference>
<dbReference type="Gene3D" id="2.40.50.140">
    <property type="entry name" value="Nucleic acid-binding proteins"/>
    <property type="match status" value="1"/>
</dbReference>
<protein>
    <recommendedName>
        <fullName evidence="9 10">Transcription termination factor Rho</fullName>
        <ecNumber evidence="9 10">3.6.4.-</ecNumber>
    </recommendedName>
    <alternativeName>
        <fullName evidence="9">ATP-dependent helicase Rho</fullName>
    </alternativeName>
</protein>
<dbReference type="SUPFAM" id="SSF52540">
    <property type="entry name" value="P-loop containing nucleoside triphosphate hydrolases"/>
    <property type="match status" value="1"/>
</dbReference>
<evidence type="ECO:0000256" key="2">
    <source>
        <dbReference type="ARBA" id="ARBA00022741"/>
    </source>
</evidence>
<dbReference type="InterPro" id="IPR000194">
    <property type="entry name" value="ATPase_F1/V1/A1_a/bsu_nucl-bd"/>
</dbReference>
<dbReference type="GO" id="GO:0004386">
    <property type="term" value="F:helicase activity"/>
    <property type="evidence" value="ECO:0007669"/>
    <property type="project" value="UniProtKB-UniRule"/>
</dbReference>
<dbReference type="InterPro" id="IPR027417">
    <property type="entry name" value="P-loop_NTPase"/>
</dbReference>
<evidence type="ECO:0000256" key="7">
    <source>
        <dbReference type="ARBA" id="ARBA00023015"/>
    </source>
</evidence>
<sequence>MREDEPAGAPIEELEKKTIAELRKFAAALGLDKKFQELSKNELILEIIKEQSKQAGQVFVEGVLEIMPDGSHGVLRGKKLLPSEGDVYVSLSQIRRFNLRTGDFVIGQARLPKEGEKYLSLLRVVGITGLSLEEALKRPTFESLTPIFPNRQMKLETDQFTISTRIIDLLCPIGFGQRAMIVSPPKAGKTFLLKDIAKGIAENYPDVYLMVVLIGERPEEVTDIERFVKGEVFASNFDEAPENQVKVAELSLEKAKRLVESGRHVAILMDSITRLARAYNVITPASGRTLSGGFDPVAIYPPKRFFGAGRNFEEGSSLTIIATALVETGSKMDEVIYEEFKGTGNMELHLSRRLAEKRIYPAIDIQRSGTRNEELLLPKDVLAQSWRLRRLLDELGEDAVSALIDRMKRTKNNEELLKTIHEAL</sequence>
<dbReference type="Pfam" id="PF07498">
    <property type="entry name" value="Rho_N"/>
    <property type="match status" value="1"/>
</dbReference>
<evidence type="ECO:0000256" key="6">
    <source>
        <dbReference type="ARBA" id="ARBA00022884"/>
    </source>
</evidence>
<reference evidence="13" key="1">
    <citation type="journal article" date="2020" name="mSystems">
        <title>Genome- and Community-Level Interaction Insights into Carbon Utilization and Element Cycling Functions of Hydrothermarchaeota in Hydrothermal Sediment.</title>
        <authorList>
            <person name="Zhou Z."/>
            <person name="Liu Y."/>
            <person name="Xu W."/>
            <person name="Pan J."/>
            <person name="Luo Z.H."/>
            <person name="Li M."/>
        </authorList>
    </citation>
    <scope>NUCLEOTIDE SEQUENCE [LARGE SCALE GENOMIC DNA]</scope>
    <source>
        <strain evidence="13">SpSt-1042</strain>
    </source>
</reference>
<evidence type="ECO:0000256" key="1">
    <source>
        <dbReference type="ARBA" id="ARBA00022472"/>
    </source>
</evidence>
<comment type="similarity">
    <text evidence="9 11">Belongs to the Rho family.</text>
</comment>
<dbReference type="SMART" id="SM00382">
    <property type="entry name" value="AAA"/>
    <property type="match status" value="1"/>
</dbReference>
<dbReference type="GO" id="GO:0008186">
    <property type="term" value="F:ATP-dependent activity, acting on RNA"/>
    <property type="evidence" value="ECO:0007669"/>
    <property type="project" value="UniProtKB-UniRule"/>
</dbReference>
<feature type="binding site" evidence="9">
    <location>
        <begin position="186"/>
        <end position="191"/>
    </location>
    <ligand>
        <name>ATP</name>
        <dbReference type="ChEBI" id="CHEBI:30616"/>
    </ligand>
</feature>
<evidence type="ECO:0000256" key="4">
    <source>
        <dbReference type="ARBA" id="ARBA00022806"/>
    </source>
</evidence>
<dbReference type="PANTHER" id="PTHR46425:SF1">
    <property type="entry name" value="TRANSCRIPTION TERMINATION FACTOR RHO"/>
    <property type="match status" value="1"/>
</dbReference>
<dbReference type="InterPro" id="IPR011112">
    <property type="entry name" value="Rho-like_N"/>
</dbReference>
<dbReference type="SMART" id="SM00357">
    <property type="entry name" value="CSP"/>
    <property type="match status" value="1"/>
</dbReference>
<dbReference type="InterPro" id="IPR011113">
    <property type="entry name" value="Rho_RNA-bd"/>
</dbReference>
<dbReference type="Pfam" id="PF07497">
    <property type="entry name" value="Rho_RNA_bind"/>
    <property type="match status" value="1"/>
</dbReference>
<feature type="domain" description="Rho RNA-BD" evidence="12">
    <location>
        <begin position="57"/>
        <end position="131"/>
    </location>
</feature>
<dbReference type="Gene3D" id="3.40.50.300">
    <property type="entry name" value="P-loop containing nucleotide triphosphate hydrolases"/>
    <property type="match status" value="1"/>
</dbReference>
<name>A0A7C5Z3C3_UNCC3</name>
<dbReference type="CDD" id="cd01128">
    <property type="entry name" value="rho_factor_C"/>
    <property type="match status" value="1"/>
</dbReference>
<dbReference type="InterPro" id="IPR011129">
    <property type="entry name" value="CSD"/>
</dbReference>
<keyword evidence="2 9" id="KW-0547">Nucleotide-binding</keyword>
<keyword evidence="3 9" id="KW-0378">Hydrolase</keyword>
<dbReference type="SUPFAM" id="SSF50249">
    <property type="entry name" value="Nucleic acid-binding proteins"/>
    <property type="match status" value="1"/>
</dbReference>
<dbReference type="HAMAP" id="MF_01884">
    <property type="entry name" value="Rho"/>
    <property type="match status" value="1"/>
</dbReference>
<dbReference type="GO" id="GO:0016787">
    <property type="term" value="F:hydrolase activity"/>
    <property type="evidence" value="ECO:0007669"/>
    <property type="project" value="UniProtKB-KW"/>
</dbReference>
<dbReference type="PROSITE" id="PS51856">
    <property type="entry name" value="RHO_RNA_BD"/>
    <property type="match status" value="1"/>
</dbReference>
<dbReference type="NCBIfam" id="TIGR00767">
    <property type="entry name" value="rho"/>
    <property type="match status" value="1"/>
</dbReference>
<comment type="caution">
    <text evidence="13">The sequence shown here is derived from an EMBL/GenBank/DDBJ whole genome shotgun (WGS) entry which is preliminary data.</text>
</comment>
<feature type="binding site" evidence="9">
    <location>
        <begin position="174"/>
        <end position="179"/>
    </location>
    <ligand>
        <name>ATP</name>
        <dbReference type="ChEBI" id="CHEBI:30616"/>
    </ligand>
</feature>
<dbReference type="InterPro" id="IPR041703">
    <property type="entry name" value="Rho_factor_ATP-bd"/>
</dbReference>
<evidence type="ECO:0000256" key="9">
    <source>
        <dbReference type="HAMAP-Rule" id="MF_01884"/>
    </source>
</evidence>
<dbReference type="SUPFAM" id="SSF68912">
    <property type="entry name" value="Rho N-terminal domain-like"/>
    <property type="match status" value="1"/>
</dbReference>
<comment type="function">
    <text evidence="9">Facilitates transcription termination by a mechanism that involves Rho binding to the nascent RNA, activation of Rho's RNA-dependent ATPase activity, and release of the mRNA from the DNA template.</text>
</comment>
<dbReference type="NCBIfam" id="NF006886">
    <property type="entry name" value="PRK09376.1"/>
    <property type="match status" value="1"/>
</dbReference>
<keyword evidence="8 9" id="KW-0804">Transcription</keyword>
<dbReference type="InterPro" id="IPR036269">
    <property type="entry name" value="Rho_N_sf"/>
</dbReference>
<feature type="binding site" evidence="9">
    <location>
        <position position="217"/>
    </location>
    <ligand>
        <name>ATP</name>
        <dbReference type="ChEBI" id="CHEBI:30616"/>
    </ligand>
</feature>
<dbReference type="AlphaFoldDB" id="A0A7C5Z3C3"/>
<dbReference type="GO" id="GO:0003723">
    <property type="term" value="F:RNA binding"/>
    <property type="evidence" value="ECO:0007669"/>
    <property type="project" value="UniProtKB-UniRule"/>
</dbReference>
<dbReference type="InterPro" id="IPR003593">
    <property type="entry name" value="AAA+_ATPase"/>
</dbReference>
<organism evidence="13">
    <name type="scientific">candidate division CPR3 bacterium</name>
    <dbReference type="NCBI Taxonomy" id="2268181"/>
    <lineage>
        <taxon>Bacteria</taxon>
        <taxon>Bacteria division CPR3</taxon>
    </lineage>
</organism>
<dbReference type="SMART" id="SM00959">
    <property type="entry name" value="Rho_N"/>
    <property type="match status" value="1"/>
</dbReference>
<dbReference type="InterPro" id="IPR012340">
    <property type="entry name" value="NA-bd_OB-fold"/>
</dbReference>
<evidence type="ECO:0000256" key="10">
    <source>
        <dbReference type="NCBIfam" id="TIGR00767"/>
    </source>
</evidence>
<evidence type="ECO:0000313" key="13">
    <source>
        <dbReference type="EMBL" id="HHR92179.1"/>
    </source>
</evidence>
<dbReference type="EMBL" id="DRVY01000048">
    <property type="protein sequence ID" value="HHR92179.1"/>
    <property type="molecule type" value="Genomic_DNA"/>
</dbReference>
<evidence type="ECO:0000256" key="11">
    <source>
        <dbReference type="PROSITE-ProRule" id="PRU01203"/>
    </source>
</evidence>
<dbReference type="InterPro" id="IPR004665">
    <property type="entry name" value="Term_rho"/>
</dbReference>
<dbReference type="CDD" id="cd04459">
    <property type="entry name" value="Rho_CSD"/>
    <property type="match status" value="1"/>
</dbReference>
<dbReference type="GO" id="GO:0005524">
    <property type="term" value="F:ATP binding"/>
    <property type="evidence" value="ECO:0007669"/>
    <property type="project" value="UniProtKB-UniRule"/>
</dbReference>
<dbReference type="EC" id="3.6.4.-" evidence="9 10"/>
<comment type="caution">
    <text evidence="9">Lacks conserved residue(s) required for the propagation of feature annotation.</text>
</comment>
<gene>
    <name evidence="9" type="primary">rho</name>
    <name evidence="13" type="ORF">ENL96_01570</name>
</gene>
<evidence type="ECO:0000259" key="12">
    <source>
        <dbReference type="PROSITE" id="PS51856"/>
    </source>
</evidence>
<keyword evidence="5 9" id="KW-0067">ATP-binding</keyword>
<dbReference type="PANTHER" id="PTHR46425">
    <property type="entry name" value="TRANSCRIPTION TERMINATION FACTOR RHO"/>
    <property type="match status" value="1"/>
</dbReference>
<evidence type="ECO:0000256" key="3">
    <source>
        <dbReference type="ARBA" id="ARBA00022801"/>
    </source>
</evidence>
<keyword evidence="1 9" id="KW-0806">Transcription termination</keyword>
<keyword evidence="7 9" id="KW-0805">Transcription regulation</keyword>
<keyword evidence="4 9" id="KW-0347">Helicase</keyword>
<comment type="subunit">
    <text evidence="9">Homohexamer. The homohexamer assembles into an open ring structure.</text>
</comment>
<evidence type="ECO:0000256" key="8">
    <source>
        <dbReference type="ARBA" id="ARBA00023163"/>
    </source>
</evidence>
<accession>A0A7C5Z3C3</accession>
<proteinExistence type="inferred from homology"/>
<keyword evidence="6 9" id="KW-0694">RNA-binding</keyword>